<feature type="binding site" evidence="5">
    <location>
        <begin position="130"/>
        <end position="135"/>
    </location>
    <ligand>
        <name>GTP</name>
        <dbReference type="ChEBI" id="CHEBI:37565"/>
    </ligand>
</feature>
<protein>
    <recommendedName>
        <fullName evidence="1 4">Ribosome biogenesis GTPase A</fullName>
    </recommendedName>
</protein>
<dbReference type="SUPFAM" id="SSF52540">
    <property type="entry name" value="P-loop containing nucleoside triphosphate hydrolases"/>
    <property type="match status" value="1"/>
</dbReference>
<dbReference type="EMBL" id="CP097899">
    <property type="protein sequence ID" value="URN93370.1"/>
    <property type="molecule type" value="Genomic_DNA"/>
</dbReference>
<evidence type="ECO:0000313" key="8">
    <source>
        <dbReference type="Proteomes" id="UP001056756"/>
    </source>
</evidence>
<dbReference type="InterPro" id="IPR030378">
    <property type="entry name" value="G_CP_dom"/>
</dbReference>
<dbReference type="PROSITE" id="PS51721">
    <property type="entry name" value="G_CP"/>
    <property type="match status" value="1"/>
</dbReference>
<dbReference type="PANTHER" id="PTHR45782">
    <property type="entry name" value="MITOCHONDRIAL RIBOSOME-ASSOCIATED GTPASE 1"/>
    <property type="match status" value="1"/>
</dbReference>
<gene>
    <name evidence="7" type="primary">ylqF</name>
    <name evidence="7" type="ORF">NAG76_16240</name>
</gene>
<comment type="subcellular location">
    <subcellularLocation>
        <location evidence="4">Cytoplasm</location>
    </subcellularLocation>
</comment>
<dbReference type="NCBIfam" id="TIGR03596">
    <property type="entry name" value="GTPase_YlqF"/>
    <property type="match status" value="1"/>
</dbReference>
<feature type="domain" description="CP-type G" evidence="6">
    <location>
        <begin position="14"/>
        <end position="178"/>
    </location>
</feature>
<dbReference type="InterPro" id="IPR006073">
    <property type="entry name" value="GTP-bd"/>
</dbReference>
<dbReference type="Proteomes" id="UP001056756">
    <property type="component" value="Chromosome"/>
</dbReference>
<dbReference type="PIRSF" id="PIRSF006230">
    <property type="entry name" value="MG442"/>
    <property type="match status" value="1"/>
</dbReference>
<dbReference type="FunFam" id="3.40.50.300:FF:000590">
    <property type="entry name" value="Ribosome biogenesis GTPase A"/>
    <property type="match status" value="1"/>
</dbReference>
<evidence type="ECO:0000256" key="3">
    <source>
        <dbReference type="ARBA" id="ARBA00023134"/>
    </source>
</evidence>
<dbReference type="GO" id="GO:0005525">
    <property type="term" value="F:GTP binding"/>
    <property type="evidence" value="ECO:0007669"/>
    <property type="project" value="UniProtKB-KW"/>
</dbReference>
<accession>A0A9J6ZB95</accession>
<dbReference type="InterPro" id="IPR019991">
    <property type="entry name" value="GTP-bd_ribosome_bgen"/>
</dbReference>
<dbReference type="Gene3D" id="3.40.50.300">
    <property type="entry name" value="P-loop containing nucleotide triphosphate hydrolases"/>
    <property type="match status" value="1"/>
</dbReference>
<reference evidence="7" key="1">
    <citation type="submission" date="2022-05" db="EMBL/GenBank/DDBJ databases">
        <title>Novel bacterial taxa in a minimal lignocellulolytic consortium and its capacity to transform plastics disclosed by genome-resolved metagenomics.</title>
        <authorList>
            <person name="Rodriguez C.A.D."/>
            <person name="Diaz-Garcia L."/>
            <person name="Herrera K."/>
            <person name="Tarazona N.A."/>
            <person name="Sproer C."/>
            <person name="Overmann J."/>
            <person name="Jimenez D.J."/>
        </authorList>
    </citation>
    <scope>NUCLEOTIDE SEQUENCE</scope>
    <source>
        <strain evidence="7">MAG5</strain>
    </source>
</reference>
<dbReference type="PANTHER" id="PTHR45782:SF4">
    <property type="entry name" value="MITOCHONDRIAL RIBOSOME-ASSOCIATED GTPASE 1"/>
    <property type="match status" value="1"/>
</dbReference>
<dbReference type="GO" id="GO:0003924">
    <property type="term" value="F:GTPase activity"/>
    <property type="evidence" value="ECO:0007669"/>
    <property type="project" value="TreeGrafter"/>
</dbReference>
<feature type="binding site" evidence="5">
    <location>
        <begin position="58"/>
        <end position="61"/>
    </location>
    <ligand>
        <name>GTP</name>
        <dbReference type="ChEBI" id="CHEBI:37565"/>
    </ligand>
</feature>
<dbReference type="InterPro" id="IPR027417">
    <property type="entry name" value="P-loop_NTPase"/>
</dbReference>
<name>A0A9J6ZB95_9BACL</name>
<evidence type="ECO:0000256" key="1">
    <source>
        <dbReference type="ARBA" id="ARBA00014898"/>
    </source>
</evidence>
<evidence type="ECO:0000256" key="5">
    <source>
        <dbReference type="PIRSR" id="PIRSR006230-1"/>
    </source>
</evidence>
<dbReference type="CDD" id="cd01856">
    <property type="entry name" value="YlqF"/>
    <property type="match status" value="1"/>
</dbReference>
<evidence type="ECO:0000256" key="2">
    <source>
        <dbReference type="ARBA" id="ARBA00022741"/>
    </source>
</evidence>
<evidence type="ECO:0000259" key="6">
    <source>
        <dbReference type="PROSITE" id="PS51721"/>
    </source>
</evidence>
<dbReference type="Gene3D" id="1.10.1580.10">
    <property type="match status" value="1"/>
</dbReference>
<dbReference type="Pfam" id="PF01926">
    <property type="entry name" value="MMR_HSR1"/>
    <property type="match status" value="1"/>
</dbReference>
<dbReference type="InterPro" id="IPR023179">
    <property type="entry name" value="GTP-bd_ortho_bundle_sf"/>
</dbReference>
<keyword evidence="4" id="KW-0963">Cytoplasm</keyword>
<dbReference type="KEGG" id="plig:NAG76_16240"/>
<keyword evidence="3 4" id="KW-0342">GTP-binding</keyword>
<keyword evidence="2 4" id="KW-0547">Nucleotide-binding</keyword>
<dbReference type="InterPro" id="IPR016478">
    <property type="entry name" value="GTPase_MTG1"/>
</dbReference>
<evidence type="ECO:0000256" key="4">
    <source>
        <dbReference type="PIRNR" id="PIRNR006230"/>
    </source>
</evidence>
<proteinExistence type="inferred from homology"/>
<evidence type="ECO:0000313" key="7">
    <source>
        <dbReference type="EMBL" id="URN93370.1"/>
    </source>
</evidence>
<organism evidence="7 8">
    <name type="scientific">Candidatus Pristimantibacillus lignocellulolyticus</name>
    <dbReference type="NCBI Taxonomy" id="2994561"/>
    <lineage>
        <taxon>Bacteria</taxon>
        <taxon>Bacillati</taxon>
        <taxon>Bacillota</taxon>
        <taxon>Bacilli</taxon>
        <taxon>Bacillales</taxon>
        <taxon>Paenibacillaceae</taxon>
        <taxon>Candidatus Pristimantibacillus</taxon>
    </lineage>
</organism>
<dbReference type="GO" id="GO:0006412">
    <property type="term" value="P:translation"/>
    <property type="evidence" value="ECO:0007669"/>
    <property type="project" value="TreeGrafter"/>
</dbReference>
<sequence length="298" mass="33639">MAIQWFPGHMTRAKRQIQDKLKLIDIAIELLDARVPISSRNPMIDDILQGKPRLIILNKSDLADPVMNEQWKQYFENEGHTVAIVDSNTGTRVNEIPILTKQILKAKIDRQIAKGMNPRANRGLIVGIPNVGKSTLINRLAGRNIAITGDKPGVTKGQQWIKAGGELELLDTPGILWPRFDDQIVGYRLAMTGAIREQILNIDEIGYYAIKTLAGRYWNTISERYNLTIDPPKDLEDNEEIVRVMEEIGRKRGCLMSGNRVDLDKTSGIILRDLRAAKLGRITLEAPFDDMPIREVKK</sequence>
<comment type="similarity">
    <text evidence="4">Belongs to the TRAFAC class YlqF/YawG GTPase family. MTG1 subfamily.</text>
</comment>
<dbReference type="GO" id="GO:0005737">
    <property type="term" value="C:cytoplasm"/>
    <property type="evidence" value="ECO:0007669"/>
    <property type="project" value="UniProtKB-SubCell"/>
</dbReference>
<comment type="function">
    <text evidence="4">Required for a late step of 50S ribosomal subunit assembly. Has GTPase activity.</text>
</comment>
<dbReference type="AlphaFoldDB" id="A0A9J6ZB95"/>
<feature type="binding site" evidence="5">
    <location>
        <position position="174"/>
    </location>
    <ligand>
        <name>GTP</name>
        <dbReference type="ChEBI" id="CHEBI:37565"/>
    </ligand>
</feature>